<sequence>MSKKTLLILTILIAIVNFISVAYFSLFANRLIRLLTILFYFVLLFNFHQKYSKYVRLAFIPFIISSVLVFNYENVLFNCLTSLVKIVGYLLLFIIAIKKFNYSKTNKLIFIFFMFLALLNLYALSQLVHFVEHLNSDYPLHRYVIYTHGIVLLILCFFTGNANFTKPSKRTLYFSLMVFGFAFSDLSAVLAYYFDILPLSIFHRFLFVFSCYYSVRYIMTRDYPKVKNYLK</sequence>
<feature type="transmembrane region" description="Helical" evidence="1">
    <location>
        <begin position="31"/>
        <end position="47"/>
    </location>
</feature>
<feature type="transmembrane region" description="Helical" evidence="1">
    <location>
        <begin position="200"/>
        <end position="219"/>
    </location>
</feature>
<gene>
    <name evidence="2" type="ORF">OOZ35_00470</name>
</gene>
<accession>A0ABT4RVV3</accession>
<protein>
    <recommendedName>
        <fullName evidence="4">YhhN-like protein</fullName>
    </recommendedName>
</protein>
<keyword evidence="1" id="KW-0472">Membrane</keyword>
<dbReference type="EMBL" id="JAPFGC010000002">
    <property type="protein sequence ID" value="MDA0175959.1"/>
    <property type="molecule type" value="Genomic_DNA"/>
</dbReference>
<feature type="transmembrane region" description="Helical" evidence="1">
    <location>
        <begin position="172"/>
        <end position="194"/>
    </location>
</feature>
<evidence type="ECO:0000256" key="1">
    <source>
        <dbReference type="SAM" id="Phobius"/>
    </source>
</evidence>
<feature type="transmembrane region" description="Helical" evidence="1">
    <location>
        <begin position="108"/>
        <end position="131"/>
    </location>
</feature>
<keyword evidence="3" id="KW-1185">Reference proteome</keyword>
<keyword evidence="1" id="KW-1133">Transmembrane helix</keyword>
<evidence type="ECO:0008006" key="4">
    <source>
        <dbReference type="Google" id="ProtNLM"/>
    </source>
</evidence>
<dbReference type="Proteomes" id="UP001149142">
    <property type="component" value="Unassembled WGS sequence"/>
</dbReference>
<evidence type="ECO:0000313" key="3">
    <source>
        <dbReference type="Proteomes" id="UP001149142"/>
    </source>
</evidence>
<feature type="transmembrane region" description="Helical" evidence="1">
    <location>
        <begin position="7"/>
        <end position="25"/>
    </location>
</feature>
<organism evidence="2 3">
    <name type="scientific">Mesoflavibacter profundi</name>
    <dbReference type="NCBI Taxonomy" id="2708110"/>
    <lineage>
        <taxon>Bacteria</taxon>
        <taxon>Pseudomonadati</taxon>
        <taxon>Bacteroidota</taxon>
        <taxon>Flavobacteriia</taxon>
        <taxon>Flavobacteriales</taxon>
        <taxon>Flavobacteriaceae</taxon>
        <taxon>Mesoflavibacter</taxon>
    </lineage>
</organism>
<name>A0ABT4RVV3_9FLAO</name>
<reference evidence="2" key="1">
    <citation type="submission" date="2022-11" db="EMBL/GenBank/DDBJ databases">
        <title>Refractory cell wall polysaccharides provide important carbon source for microbial heterotrophs in the hadal ocean.</title>
        <authorList>
            <person name="Zhu X."/>
        </authorList>
    </citation>
    <scope>NUCLEOTIDE SEQUENCE</scope>
    <source>
        <strain evidence="2">MTRN7</strain>
    </source>
</reference>
<dbReference type="RefSeq" id="WP_146131244.1">
    <property type="nucleotide sequence ID" value="NZ_CP061703.1"/>
</dbReference>
<feature type="transmembrane region" description="Helical" evidence="1">
    <location>
        <begin position="143"/>
        <end position="160"/>
    </location>
</feature>
<comment type="caution">
    <text evidence="2">The sequence shown here is derived from an EMBL/GenBank/DDBJ whole genome shotgun (WGS) entry which is preliminary data.</text>
</comment>
<feature type="transmembrane region" description="Helical" evidence="1">
    <location>
        <begin position="54"/>
        <end position="69"/>
    </location>
</feature>
<keyword evidence="1" id="KW-0812">Transmembrane</keyword>
<proteinExistence type="predicted"/>
<feature type="transmembrane region" description="Helical" evidence="1">
    <location>
        <begin position="75"/>
        <end position="96"/>
    </location>
</feature>
<evidence type="ECO:0000313" key="2">
    <source>
        <dbReference type="EMBL" id="MDA0175959.1"/>
    </source>
</evidence>